<keyword evidence="2" id="KW-1185">Reference proteome</keyword>
<evidence type="ECO:0000313" key="1">
    <source>
        <dbReference type="EMBL" id="KAJ8006293.1"/>
    </source>
</evidence>
<proteinExistence type="predicted"/>
<evidence type="ECO:0000313" key="2">
    <source>
        <dbReference type="Proteomes" id="UP001157502"/>
    </source>
</evidence>
<gene>
    <name evidence="1" type="ORF">DPEC_G00126820</name>
</gene>
<organism evidence="1 2">
    <name type="scientific">Dallia pectoralis</name>
    <name type="common">Alaska blackfish</name>
    <dbReference type="NCBI Taxonomy" id="75939"/>
    <lineage>
        <taxon>Eukaryota</taxon>
        <taxon>Metazoa</taxon>
        <taxon>Chordata</taxon>
        <taxon>Craniata</taxon>
        <taxon>Vertebrata</taxon>
        <taxon>Euteleostomi</taxon>
        <taxon>Actinopterygii</taxon>
        <taxon>Neopterygii</taxon>
        <taxon>Teleostei</taxon>
        <taxon>Protacanthopterygii</taxon>
        <taxon>Esociformes</taxon>
        <taxon>Umbridae</taxon>
        <taxon>Dallia</taxon>
    </lineage>
</organism>
<sequence length="134" mass="14628">MTISQCATDTEHDVTGSQGLLDPASELQLWAGPLGGGVGYRKGGKVGWYVVPRTPSRGMGNCTKPSMKNKITEGWKEQIGNPGRSRRAKARRSSQHMAKLIQNCNMLPSLDVPACIFLRQGFVNSQLERTSLLI</sequence>
<dbReference type="Proteomes" id="UP001157502">
    <property type="component" value="Chromosome 10"/>
</dbReference>
<accession>A0ACC2GS79</accession>
<name>A0ACC2GS79_DALPE</name>
<dbReference type="EMBL" id="CM055737">
    <property type="protein sequence ID" value="KAJ8006293.1"/>
    <property type="molecule type" value="Genomic_DNA"/>
</dbReference>
<comment type="caution">
    <text evidence="1">The sequence shown here is derived from an EMBL/GenBank/DDBJ whole genome shotgun (WGS) entry which is preliminary data.</text>
</comment>
<reference evidence="1" key="1">
    <citation type="submission" date="2021-05" db="EMBL/GenBank/DDBJ databases">
        <authorList>
            <person name="Pan Q."/>
            <person name="Jouanno E."/>
            <person name="Zahm M."/>
            <person name="Klopp C."/>
            <person name="Cabau C."/>
            <person name="Louis A."/>
            <person name="Berthelot C."/>
            <person name="Parey E."/>
            <person name="Roest Crollius H."/>
            <person name="Montfort J."/>
            <person name="Robinson-Rechavi M."/>
            <person name="Bouchez O."/>
            <person name="Lampietro C."/>
            <person name="Lopez Roques C."/>
            <person name="Donnadieu C."/>
            <person name="Postlethwait J."/>
            <person name="Bobe J."/>
            <person name="Dillon D."/>
            <person name="Chandos A."/>
            <person name="von Hippel F."/>
            <person name="Guiguen Y."/>
        </authorList>
    </citation>
    <scope>NUCLEOTIDE SEQUENCE</scope>
    <source>
        <strain evidence="1">YG-Jan2019</strain>
    </source>
</reference>
<protein>
    <submittedName>
        <fullName evidence="1">Uncharacterized protein</fullName>
    </submittedName>
</protein>